<keyword evidence="2" id="KW-1185">Reference proteome</keyword>
<dbReference type="PANTHER" id="PTHR35276">
    <property type="entry name" value="S-ADENOSYL-L-METHIONINE-DEPENDENT METHYLTRANSFERASES SUPERFAMILY PROTEIN"/>
    <property type="match status" value="1"/>
</dbReference>
<accession>A0ABR8STM2</accession>
<evidence type="ECO:0000313" key="2">
    <source>
        <dbReference type="Proteomes" id="UP000608071"/>
    </source>
</evidence>
<keyword evidence="1" id="KW-0808">Transferase</keyword>
<proteinExistence type="predicted"/>
<name>A0ABR8STM2_9BACL</name>
<dbReference type="EMBL" id="JACSQL010000001">
    <property type="protein sequence ID" value="MBD7966836.1"/>
    <property type="molecule type" value="Genomic_DNA"/>
</dbReference>
<dbReference type="InterPro" id="IPR010719">
    <property type="entry name" value="MnmM_MeTrfase"/>
</dbReference>
<sequence length="194" mass="20956">MGFRSILSCAHLWTADRLRPGDTAIDATVGTGADTLFLARTVGSKGHVFGFDIQEQAIELAKNRFASAPDQDKLAPVTFFTQSHGDMKNYIPSHFHGHIGAVMFNLGYLPADQADPSVITLTATTISALEVSLDLLRPKGILTVVLYPGHKGGDEEAHAVSEWAAKLPIAIGQAVTYRQLQRATSPYLIAIEKK</sequence>
<dbReference type="CDD" id="cd02440">
    <property type="entry name" value="AdoMet_MTases"/>
    <property type="match status" value="1"/>
</dbReference>
<dbReference type="InterPro" id="IPR029063">
    <property type="entry name" value="SAM-dependent_MTases_sf"/>
</dbReference>
<dbReference type="Gene3D" id="3.40.50.150">
    <property type="entry name" value="Vaccinia Virus protein VP39"/>
    <property type="match status" value="1"/>
</dbReference>
<comment type="caution">
    <text evidence="1">The sequence shown here is derived from an EMBL/GenBank/DDBJ whole genome shotgun (WGS) entry which is preliminary data.</text>
</comment>
<dbReference type="GO" id="GO:0032259">
    <property type="term" value="P:methylation"/>
    <property type="evidence" value="ECO:0007669"/>
    <property type="project" value="UniProtKB-KW"/>
</dbReference>
<dbReference type="SUPFAM" id="SSF53335">
    <property type="entry name" value="S-adenosyl-L-methionine-dependent methyltransferases"/>
    <property type="match status" value="1"/>
</dbReference>
<dbReference type="PANTHER" id="PTHR35276:SF1">
    <property type="entry name" value="TRNA (MNM(5)S(2)U34)-METHYLTRANSFERASE, CHLOROPLASTIC"/>
    <property type="match status" value="1"/>
</dbReference>
<dbReference type="RefSeq" id="WP_191797722.1">
    <property type="nucleotide sequence ID" value="NZ_JACSQL010000001.1"/>
</dbReference>
<dbReference type="Pfam" id="PF06962">
    <property type="entry name" value="rRNA_methylase"/>
    <property type="match status" value="1"/>
</dbReference>
<reference evidence="1 2" key="1">
    <citation type="submission" date="2020-08" db="EMBL/GenBank/DDBJ databases">
        <title>A Genomic Blueprint of the Chicken Gut Microbiome.</title>
        <authorList>
            <person name="Gilroy R."/>
            <person name="Ravi A."/>
            <person name="Getino M."/>
            <person name="Pursley I."/>
            <person name="Horton D.L."/>
            <person name="Alikhan N.-F."/>
            <person name="Baker D."/>
            <person name="Gharbi K."/>
            <person name="Hall N."/>
            <person name="Watson M."/>
            <person name="Adriaenssens E.M."/>
            <person name="Foster-Nyarko E."/>
            <person name="Jarju S."/>
            <person name="Secka A."/>
            <person name="Antonio M."/>
            <person name="Oren A."/>
            <person name="Chaudhuri R."/>
            <person name="La Ragione R.M."/>
            <person name="Hildebrand F."/>
            <person name="Pallen M.J."/>
        </authorList>
    </citation>
    <scope>NUCLEOTIDE SEQUENCE [LARGE SCALE GENOMIC DNA]</scope>
    <source>
        <strain evidence="1 2">Sa2BVA9</strain>
    </source>
</reference>
<keyword evidence="1" id="KW-0489">Methyltransferase</keyword>
<protein>
    <submittedName>
        <fullName evidence="1">Methyltransferase domain-containing protein</fullName>
    </submittedName>
</protein>
<gene>
    <name evidence="1" type="ORF">H9647_02045</name>
</gene>
<dbReference type="Proteomes" id="UP000608071">
    <property type="component" value="Unassembled WGS sequence"/>
</dbReference>
<organism evidence="1 2">
    <name type="scientific">Paenibacillus gallinarum</name>
    <dbReference type="NCBI Taxonomy" id="2762232"/>
    <lineage>
        <taxon>Bacteria</taxon>
        <taxon>Bacillati</taxon>
        <taxon>Bacillota</taxon>
        <taxon>Bacilli</taxon>
        <taxon>Bacillales</taxon>
        <taxon>Paenibacillaceae</taxon>
        <taxon>Paenibacillus</taxon>
    </lineage>
</organism>
<evidence type="ECO:0000313" key="1">
    <source>
        <dbReference type="EMBL" id="MBD7966836.1"/>
    </source>
</evidence>
<dbReference type="GO" id="GO:0008168">
    <property type="term" value="F:methyltransferase activity"/>
    <property type="evidence" value="ECO:0007669"/>
    <property type="project" value="UniProtKB-KW"/>
</dbReference>